<proteinExistence type="predicted"/>
<dbReference type="EMBL" id="JAUHHV010000005">
    <property type="protein sequence ID" value="KAK1424334.1"/>
    <property type="molecule type" value="Genomic_DNA"/>
</dbReference>
<feature type="compositionally biased region" description="Polar residues" evidence="1">
    <location>
        <begin position="122"/>
        <end position="133"/>
    </location>
</feature>
<evidence type="ECO:0000256" key="1">
    <source>
        <dbReference type="SAM" id="MobiDB-lite"/>
    </source>
</evidence>
<feature type="region of interest" description="Disordered" evidence="1">
    <location>
        <begin position="108"/>
        <end position="136"/>
    </location>
</feature>
<keyword evidence="3" id="KW-1185">Reference proteome</keyword>
<feature type="compositionally biased region" description="Acidic residues" evidence="1">
    <location>
        <begin position="51"/>
        <end position="61"/>
    </location>
</feature>
<accession>A0AAD8KJT5</accession>
<protein>
    <submittedName>
        <fullName evidence="2">Uncharacterized protein</fullName>
    </submittedName>
</protein>
<dbReference type="AlphaFoldDB" id="A0AAD8KJT5"/>
<gene>
    <name evidence="2" type="ORF">QVD17_19661</name>
</gene>
<sequence length="250" mass="28167">MTRGQSKQDAIPIDESPTREELPPSTPVSLFNASEFGASRFVPLPEKESTEETEPTMDESDSSSTNKTSSESRRVKPHGKGIMEADATPKRQTARMSVRSTALFPEGWKNFAPRDDAGPSKPMSSPTQGTTPRVQDKYPRVYRRVPQGYYTSYHPYGQPTRAAHYSLSGGQQYISGPSRIRDPQSSSKPTSLPLHDPYINREWLLYENYNKVVAERDEARAQLQDLRMICESFMASIRGVAPAMRRYPPY</sequence>
<name>A0AAD8KJT5_TARER</name>
<evidence type="ECO:0000313" key="2">
    <source>
        <dbReference type="EMBL" id="KAK1424334.1"/>
    </source>
</evidence>
<evidence type="ECO:0000313" key="3">
    <source>
        <dbReference type="Proteomes" id="UP001229421"/>
    </source>
</evidence>
<feature type="region of interest" description="Disordered" evidence="1">
    <location>
        <begin position="1"/>
        <end position="96"/>
    </location>
</feature>
<feature type="region of interest" description="Disordered" evidence="1">
    <location>
        <begin position="169"/>
        <end position="193"/>
    </location>
</feature>
<reference evidence="2" key="1">
    <citation type="journal article" date="2023" name="bioRxiv">
        <title>Improved chromosome-level genome assembly for marigold (Tagetes erecta).</title>
        <authorList>
            <person name="Jiang F."/>
            <person name="Yuan L."/>
            <person name="Wang S."/>
            <person name="Wang H."/>
            <person name="Xu D."/>
            <person name="Wang A."/>
            <person name="Fan W."/>
        </authorList>
    </citation>
    <scope>NUCLEOTIDE SEQUENCE</scope>
    <source>
        <strain evidence="2">WSJ</strain>
        <tissue evidence="2">Leaf</tissue>
    </source>
</reference>
<organism evidence="2 3">
    <name type="scientific">Tagetes erecta</name>
    <name type="common">African marigold</name>
    <dbReference type="NCBI Taxonomy" id="13708"/>
    <lineage>
        <taxon>Eukaryota</taxon>
        <taxon>Viridiplantae</taxon>
        <taxon>Streptophyta</taxon>
        <taxon>Embryophyta</taxon>
        <taxon>Tracheophyta</taxon>
        <taxon>Spermatophyta</taxon>
        <taxon>Magnoliopsida</taxon>
        <taxon>eudicotyledons</taxon>
        <taxon>Gunneridae</taxon>
        <taxon>Pentapetalae</taxon>
        <taxon>asterids</taxon>
        <taxon>campanulids</taxon>
        <taxon>Asterales</taxon>
        <taxon>Asteraceae</taxon>
        <taxon>Asteroideae</taxon>
        <taxon>Heliantheae alliance</taxon>
        <taxon>Tageteae</taxon>
        <taxon>Tagetes</taxon>
    </lineage>
</organism>
<dbReference type="Proteomes" id="UP001229421">
    <property type="component" value="Unassembled WGS sequence"/>
</dbReference>
<comment type="caution">
    <text evidence="2">The sequence shown here is derived from an EMBL/GenBank/DDBJ whole genome shotgun (WGS) entry which is preliminary data.</text>
</comment>